<dbReference type="STRING" id="1166073.SAMN05192530_102373"/>
<evidence type="ECO:0000256" key="1">
    <source>
        <dbReference type="SAM" id="SignalP"/>
    </source>
</evidence>
<evidence type="ECO:0000313" key="3">
    <source>
        <dbReference type="Proteomes" id="UP000198793"/>
    </source>
</evidence>
<name>A0A1H0F5X1_9HYPH</name>
<organism evidence="2 3">
    <name type="scientific">Aureimonas jatrophae</name>
    <dbReference type="NCBI Taxonomy" id="1166073"/>
    <lineage>
        <taxon>Bacteria</taxon>
        <taxon>Pseudomonadati</taxon>
        <taxon>Pseudomonadota</taxon>
        <taxon>Alphaproteobacteria</taxon>
        <taxon>Hyphomicrobiales</taxon>
        <taxon>Aurantimonadaceae</taxon>
        <taxon>Aureimonas</taxon>
    </lineage>
</organism>
<protein>
    <recommendedName>
        <fullName evidence="4">Autotransporter domain-containing protein</fullName>
    </recommendedName>
</protein>
<accession>A0A1H0F5X1</accession>
<feature type="signal peptide" evidence="1">
    <location>
        <begin position="1"/>
        <end position="35"/>
    </location>
</feature>
<feature type="chain" id="PRO_5011690315" description="Autotransporter domain-containing protein" evidence="1">
    <location>
        <begin position="36"/>
        <end position="330"/>
    </location>
</feature>
<keyword evidence="3" id="KW-1185">Reference proteome</keyword>
<dbReference type="Proteomes" id="UP000198793">
    <property type="component" value="Unassembled WGS sequence"/>
</dbReference>
<dbReference type="RefSeq" id="WP_090670566.1">
    <property type="nucleotide sequence ID" value="NZ_FNIT01000002.1"/>
</dbReference>
<sequence>MSHPAARARRGRRRFGFRSLVLALPALLFGGDAGASPAADAARAAAERLGERLERIRDPEVDPPRLDIDLRLEAGDDEQRMESWDRLTPDPADERFGRTLFDPRAAPRREMHLRSDGLATDAEGSWSRGSVTLAPGGRVGESDLSLTAGFDGIGRGGRIAGVAASIDQRRFGEREADLAGVAAYGSLQLLASSFLDLSAGTMAPTGGDGGAAFGTARFGVERRVSGWLVNPYGRAEITRERGRDPYGALVSGLRLERSIDLGGLRLRPQIRWEGERRRVPGTNAVERTRSVTPALLVDVAKDWTARIEHRSRTGTTGREERLEFRVSGTW</sequence>
<evidence type="ECO:0000313" key="2">
    <source>
        <dbReference type="EMBL" id="SDN90060.1"/>
    </source>
</evidence>
<dbReference type="EMBL" id="FNIT01000002">
    <property type="protein sequence ID" value="SDN90060.1"/>
    <property type="molecule type" value="Genomic_DNA"/>
</dbReference>
<proteinExistence type="predicted"/>
<reference evidence="2 3" key="1">
    <citation type="submission" date="2016-10" db="EMBL/GenBank/DDBJ databases">
        <authorList>
            <person name="de Groot N.N."/>
        </authorList>
    </citation>
    <scope>NUCLEOTIDE SEQUENCE [LARGE SCALE GENOMIC DNA]</scope>
    <source>
        <strain evidence="3">L7-484,KACC 16230,DSM 25025</strain>
    </source>
</reference>
<gene>
    <name evidence="2" type="ORF">SAMN05192530_102373</name>
</gene>
<keyword evidence="1" id="KW-0732">Signal</keyword>
<evidence type="ECO:0008006" key="4">
    <source>
        <dbReference type="Google" id="ProtNLM"/>
    </source>
</evidence>
<dbReference type="AlphaFoldDB" id="A0A1H0F5X1"/>